<gene>
    <name evidence="1" type="ORF">KPH14_009196</name>
</gene>
<name>A0AAD9RPX8_9HYME</name>
<proteinExistence type="predicted"/>
<keyword evidence="2" id="KW-1185">Reference proteome</keyword>
<reference evidence="1" key="2">
    <citation type="journal article" date="2023" name="Commun. Biol.">
        <title>Intrasexual cuticular hydrocarbon dimorphism in a wasp sheds light on hydrocarbon biosynthesis genes in Hymenoptera.</title>
        <authorList>
            <person name="Moris V.C."/>
            <person name="Podsiadlowski L."/>
            <person name="Martin S."/>
            <person name="Oeyen J.P."/>
            <person name="Donath A."/>
            <person name="Petersen M."/>
            <person name="Wilbrandt J."/>
            <person name="Misof B."/>
            <person name="Liedtke D."/>
            <person name="Thamm M."/>
            <person name="Scheiner R."/>
            <person name="Schmitt T."/>
            <person name="Niehuis O."/>
        </authorList>
    </citation>
    <scope>NUCLEOTIDE SEQUENCE</scope>
    <source>
        <strain evidence="1">GBR_01_08_01A</strain>
    </source>
</reference>
<comment type="caution">
    <text evidence="1">The sequence shown here is derived from an EMBL/GenBank/DDBJ whole genome shotgun (WGS) entry which is preliminary data.</text>
</comment>
<evidence type="ECO:0000313" key="1">
    <source>
        <dbReference type="EMBL" id="KAK2583176.1"/>
    </source>
</evidence>
<dbReference type="Proteomes" id="UP001258017">
    <property type="component" value="Unassembled WGS sequence"/>
</dbReference>
<organism evidence="1 2">
    <name type="scientific">Odynerus spinipes</name>
    <dbReference type="NCBI Taxonomy" id="1348599"/>
    <lineage>
        <taxon>Eukaryota</taxon>
        <taxon>Metazoa</taxon>
        <taxon>Ecdysozoa</taxon>
        <taxon>Arthropoda</taxon>
        <taxon>Hexapoda</taxon>
        <taxon>Insecta</taxon>
        <taxon>Pterygota</taxon>
        <taxon>Neoptera</taxon>
        <taxon>Endopterygota</taxon>
        <taxon>Hymenoptera</taxon>
        <taxon>Apocrita</taxon>
        <taxon>Aculeata</taxon>
        <taxon>Vespoidea</taxon>
        <taxon>Vespidae</taxon>
        <taxon>Eumeninae</taxon>
        <taxon>Odynerus</taxon>
    </lineage>
</organism>
<sequence length="68" mass="7703">MQFLSMNKSKLVAVFIKKCSIINTQRDSPKFGGGASGEAAKINVEMHISCEYYKGKHLVHKRIDYIKN</sequence>
<dbReference type="EMBL" id="JAIFRP010000030">
    <property type="protein sequence ID" value="KAK2583176.1"/>
    <property type="molecule type" value="Genomic_DNA"/>
</dbReference>
<dbReference type="AlphaFoldDB" id="A0AAD9RPX8"/>
<protein>
    <submittedName>
        <fullName evidence="1">Uncharacterized protein</fullName>
    </submittedName>
</protein>
<accession>A0AAD9RPX8</accession>
<reference evidence="1" key="1">
    <citation type="submission" date="2021-08" db="EMBL/GenBank/DDBJ databases">
        <authorList>
            <person name="Misof B."/>
            <person name="Oliver O."/>
            <person name="Podsiadlowski L."/>
            <person name="Donath A."/>
            <person name="Peters R."/>
            <person name="Mayer C."/>
            <person name="Rust J."/>
            <person name="Gunkel S."/>
            <person name="Lesny P."/>
            <person name="Martin S."/>
            <person name="Oeyen J.P."/>
            <person name="Petersen M."/>
            <person name="Panagiotis P."/>
            <person name="Wilbrandt J."/>
            <person name="Tanja T."/>
        </authorList>
    </citation>
    <scope>NUCLEOTIDE SEQUENCE</scope>
    <source>
        <strain evidence="1">GBR_01_08_01A</strain>
        <tissue evidence="1">Thorax + abdomen</tissue>
    </source>
</reference>
<evidence type="ECO:0000313" key="2">
    <source>
        <dbReference type="Proteomes" id="UP001258017"/>
    </source>
</evidence>